<sequence>MNTKRTPSEKKVRVALLSVLRYIGERDILFYFLVAVATACLYPVAFGKAESTSLPALTIAGSACVSILTAAYVLDKLPHVDRILEDWRD</sequence>
<keyword evidence="1" id="KW-1133">Transmembrane helix</keyword>
<reference evidence="2 3" key="1">
    <citation type="submission" date="2018-02" db="EMBL/GenBank/DDBJ databases">
        <title>Genomic Encyclopedia of Archaeal and Bacterial Type Strains, Phase II (KMG-II): from individual species to whole genera.</title>
        <authorList>
            <person name="Goeker M."/>
        </authorList>
    </citation>
    <scope>NUCLEOTIDE SEQUENCE [LARGE SCALE GENOMIC DNA]</scope>
    <source>
        <strain evidence="2 3">DSM 29526</strain>
    </source>
</reference>
<feature type="transmembrane region" description="Helical" evidence="1">
    <location>
        <begin position="52"/>
        <end position="74"/>
    </location>
</feature>
<name>A0A2S6I2G9_9BACT</name>
<keyword evidence="3" id="KW-1185">Reference proteome</keyword>
<evidence type="ECO:0000313" key="3">
    <source>
        <dbReference type="Proteomes" id="UP000237662"/>
    </source>
</evidence>
<keyword evidence="1" id="KW-0472">Membrane</keyword>
<protein>
    <submittedName>
        <fullName evidence="2">Uncharacterized protein</fullName>
    </submittedName>
</protein>
<evidence type="ECO:0000313" key="2">
    <source>
        <dbReference type="EMBL" id="PPK85269.1"/>
    </source>
</evidence>
<dbReference type="RefSeq" id="WP_104419777.1">
    <property type="nucleotide sequence ID" value="NZ_PTJC01000006.1"/>
</dbReference>
<organism evidence="2 3">
    <name type="scientific">Neolewinella xylanilytica</name>
    <dbReference type="NCBI Taxonomy" id="1514080"/>
    <lineage>
        <taxon>Bacteria</taxon>
        <taxon>Pseudomonadati</taxon>
        <taxon>Bacteroidota</taxon>
        <taxon>Saprospiria</taxon>
        <taxon>Saprospirales</taxon>
        <taxon>Lewinellaceae</taxon>
        <taxon>Neolewinella</taxon>
    </lineage>
</organism>
<dbReference type="EMBL" id="PTJC01000006">
    <property type="protein sequence ID" value="PPK85269.1"/>
    <property type="molecule type" value="Genomic_DNA"/>
</dbReference>
<dbReference type="Proteomes" id="UP000237662">
    <property type="component" value="Unassembled WGS sequence"/>
</dbReference>
<keyword evidence="1" id="KW-0812">Transmembrane</keyword>
<feature type="transmembrane region" description="Helical" evidence="1">
    <location>
        <begin position="28"/>
        <end position="46"/>
    </location>
</feature>
<comment type="caution">
    <text evidence="2">The sequence shown here is derived from an EMBL/GenBank/DDBJ whole genome shotgun (WGS) entry which is preliminary data.</text>
</comment>
<evidence type="ECO:0000256" key="1">
    <source>
        <dbReference type="SAM" id="Phobius"/>
    </source>
</evidence>
<gene>
    <name evidence="2" type="ORF">CLV84_2161</name>
</gene>
<accession>A0A2S6I2G9</accession>
<dbReference type="AlphaFoldDB" id="A0A2S6I2G9"/>
<proteinExistence type="predicted"/>